<accession>A0A9X7Z869</accession>
<reference evidence="1 2" key="1">
    <citation type="submission" date="2021-02" db="EMBL/GenBank/DDBJ databases">
        <title>Alicyclobacillus curvatus sp. nov. and Alicyclobacillus mengziensis sp. nov., two acidophilic bacteria isolated from acid mine drainage.</title>
        <authorList>
            <person name="Huang Y."/>
        </authorList>
    </citation>
    <scope>NUCLEOTIDE SEQUENCE [LARGE SCALE GENOMIC DNA]</scope>
    <source>
        <strain evidence="1 2">S30H14</strain>
    </source>
</reference>
<evidence type="ECO:0000313" key="1">
    <source>
        <dbReference type="EMBL" id="QSO49864.1"/>
    </source>
</evidence>
<dbReference type="KEGG" id="afx:JZ786_13480"/>
<keyword evidence="2" id="KW-1185">Reference proteome</keyword>
<protein>
    <submittedName>
        <fullName evidence="1">Uncharacterized protein</fullName>
    </submittedName>
</protein>
<organism evidence="1 2">
    <name type="scientific">Alicyclobacillus mengziensis</name>
    <dbReference type="NCBI Taxonomy" id="2931921"/>
    <lineage>
        <taxon>Bacteria</taxon>
        <taxon>Bacillati</taxon>
        <taxon>Bacillota</taxon>
        <taxon>Bacilli</taxon>
        <taxon>Bacillales</taxon>
        <taxon>Alicyclobacillaceae</taxon>
        <taxon>Alicyclobacillus</taxon>
    </lineage>
</organism>
<name>A0A9X7Z869_9BACL</name>
<proteinExistence type="predicted"/>
<dbReference type="AlphaFoldDB" id="A0A9X7Z869"/>
<evidence type="ECO:0000313" key="2">
    <source>
        <dbReference type="Proteomes" id="UP000663505"/>
    </source>
</evidence>
<sequence length="97" mass="10755">MDIQNQEYEENFRKAALEIDKSDLLAILEMRFQSVPCEMISHIQSITEGATLERLILVAANVPDFESLYDELTSSSVPFGIVGESFNPISTPAKGTC</sequence>
<gene>
    <name evidence="1" type="ORF">JZ786_13480</name>
</gene>
<dbReference type="EMBL" id="CP071182">
    <property type="protein sequence ID" value="QSO49864.1"/>
    <property type="molecule type" value="Genomic_DNA"/>
</dbReference>
<dbReference type="Proteomes" id="UP000663505">
    <property type="component" value="Chromosome"/>
</dbReference>